<name>A0A6B0TTA5_IXORI</name>
<evidence type="ECO:0000313" key="2">
    <source>
        <dbReference type="EMBL" id="MXU83192.1"/>
    </source>
</evidence>
<keyword evidence="1" id="KW-1133">Transmembrane helix</keyword>
<accession>A0A6B0TTA5</accession>
<keyword evidence="1" id="KW-0812">Transmembrane</keyword>
<protein>
    <submittedName>
        <fullName evidence="2">Putative secreted protein</fullName>
    </submittedName>
</protein>
<keyword evidence="1" id="KW-0472">Membrane</keyword>
<feature type="transmembrane region" description="Helical" evidence="1">
    <location>
        <begin position="6"/>
        <end position="33"/>
    </location>
</feature>
<reference evidence="2" key="1">
    <citation type="submission" date="2019-12" db="EMBL/GenBank/DDBJ databases">
        <title>An insight into the sialome of adult female Ixodes ricinus ticks feeding for 6 days.</title>
        <authorList>
            <person name="Perner J."/>
            <person name="Ribeiro J.M.C."/>
        </authorList>
    </citation>
    <scope>NUCLEOTIDE SEQUENCE</scope>
    <source>
        <strain evidence="2">Semi-engorged</strain>
        <tissue evidence="2">Salivary glands</tissue>
    </source>
</reference>
<organism evidence="2">
    <name type="scientific">Ixodes ricinus</name>
    <name type="common">Common tick</name>
    <name type="synonym">Acarus ricinus</name>
    <dbReference type="NCBI Taxonomy" id="34613"/>
    <lineage>
        <taxon>Eukaryota</taxon>
        <taxon>Metazoa</taxon>
        <taxon>Ecdysozoa</taxon>
        <taxon>Arthropoda</taxon>
        <taxon>Chelicerata</taxon>
        <taxon>Arachnida</taxon>
        <taxon>Acari</taxon>
        <taxon>Parasitiformes</taxon>
        <taxon>Ixodida</taxon>
        <taxon>Ixodoidea</taxon>
        <taxon>Ixodidae</taxon>
        <taxon>Ixodinae</taxon>
        <taxon>Ixodes</taxon>
    </lineage>
</organism>
<dbReference type="AlphaFoldDB" id="A0A6B0TTA5"/>
<evidence type="ECO:0000256" key="1">
    <source>
        <dbReference type="SAM" id="Phobius"/>
    </source>
</evidence>
<proteinExistence type="predicted"/>
<dbReference type="EMBL" id="GIFC01001109">
    <property type="protein sequence ID" value="MXU83192.1"/>
    <property type="molecule type" value="Transcribed_RNA"/>
</dbReference>
<sequence>MTLIFNFYMVFVFFDGECIYLTSVNCLICLSFYRDCDARQFQVSNPQIPKSRWCFSVFCVCIQQCLSSLVLETI</sequence>